<feature type="transmembrane region" description="Helical" evidence="1">
    <location>
        <begin position="175"/>
        <end position="194"/>
    </location>
</feature>
<dbReference type="PANTHER" id="PTHR28062:SF1">
    <property type="entry name" value="TRANSMEMBRANE PROTEIN"/>
    <property type="match status" value="1"/>
</dbReference>
<gene>
    <name evidence="2" type="ORF">Hypma_014290</name>
</gene>
<dbReference type="PANTHER" id="PTHR28062">
    <property type="entry name" value="K+-H+ EXCHANGE-LIKE PROTEIN"/>
    <property type="match status" value="1"/>
</dbReference>
<dbReference type="EMBL" id="LUEZ02000085">
    <property type="protein sequence ID" value="RDB18948.1"/>
    <property type="molecule type" value="Genomic_DNA"/>
</dbReference>
<dbReference type="GO" id="GO:0005743">
    <property type="term" value="C:mitochondrial inner membrane"/>
    <property type="evidence" value="ECO:0007669"/>
    <property type="project" value="TreeGrafter"/>
</dbReference>
<dbReference type="AlphaFoldDB" id="A0A369JAS2"/>
<evidence type="ECO:0000313" key="2">
    <source>
        <dbReference type="EMBL" id="RDB18948.1"/>
    </source>
</evidence>
<protein>
    <submittedName>
        <fullName evidence="2">Uncharacterized protein C23H3.12c</fullName>
    </submittedName>
</protein>
<dbReference type="GO" id="GO:0006813">
    <property type="term" value="P:potassium ion transport"/>
    <property type="evidence" value="ECO:0007669"/>
    <property type="project" value="TreeGrafter"/>
</dbReference>
<organism evidence="2 3">
    <name type="scientific">Hypsizygus marmoreus</name>
    <name type="common">White beech mushroom</name>
    <name type="synonym">Agaricus marmoreus</name>
    <dbReference type="NCBI Taxonomy" id="39966"/>
    <lineage>
        <taxon>Eukaryota</taxon>
        <taxon>Fungi</taxon>
        <taxon>Dikarya</taxon>
        <taxon>Basidiomycota</taxon>
        <taxon>Agaricomycotina</taxon>
        <taxon>Agaricomycetes</taxon>
        <taxon>Agaricomycetidae</taxon>
        <taxon>Agaricales</taxon>
        <taxon>Tricholomatineae</taxon>
        <taxon>Lyophyllaceae</taxon>
        <taxon>Hypsizygus</taxon>
    </lineage>
</organism>
<keyword evidence="1" id="KW-0812">Transmembrane</keyword>
<dbReference type="FunCoup" id="A0A369JAS2">
    <property type="interactions" value="18"/>
</dbReference>
<keyword evidence="3" id="KW-1185">Reference proteome</keyword>
<comment type="caution">
    <text evidence="2">The sequence shown here is derived from an EMBL/GenBank/DDBJ whole genome shotgun (WGS) entry which is preliminary data.</text>
</comment>
<name>A0A369JAS2_HYPMA</name>
<accession>A0A369JAS2</accession>
<reference evidence="2" key="1">
    <citation type="submission" date="2018-04" db="EMBL/GenBank/DDBJ databases">
        <title>Whole genome sequencing of Hypsizygus marmoreus.</title>
        <authorList>
            <person name="Choi I.-G."/>
            <person name="Min B."/>
            <person name="Kim J.-G."/>
            <person name="Kim S."/>
            <person name="Oh Y.-L."/>
            <person name="Kong W.-S."/>
            <person name="Park H."/>
            <person name="Jeong J."/>
            <person name="Song E.-S."/>
        </authorList>
    </citation>
    <scope>NUCLEOTIDE SEQUENCE [LARGE SCALE GENOMIC DNA]</scope>
    <source>
        <strain evidence="2">51987-8</strain>
    </source>
</reference>
<dbReference type="GO" id="GO:1902600">
    <property type="term" value="P:proton transmembrane transport"/>
    <property type="evidence" value="ECO:0007669"/>
    <property type="project" value="TreeGrafter"/>
</dbReference>
<keyword evidence="1" id="KW-0472">Membrane</keyword>
<sequence length="310" mass="34617">MSITPKVLRKMRIIAIPLTRPILAQAHVQKKNNAHPSGILTYYQFQISSPRTPEEEKTTPGSRWVPEGGVVKWMSTKAADTWAGFGKAEGGWKLKMYQVGERLVDRMEFEELALKGIDPSLGPKIPGPDVEGEKSEEAQTSIPLIYPPSINTATTTLDELRALVAVRTPRHRRGFYVWMIVAPFTAPFMIIPIIPNIPFFFCVWRSWSHYKAYRASQYLQSLLDAGIIIPEPSPLLDVVYKDYAPTEKPPSSSAESQTTPIPPRHHELLLTRDAVPAILSVFGLKPSAGADLLRAVEQARARVRSGREVL</sequence>
<dbReference type="Proteomes" id="UP000076154">
    <property type="component" value="Unassembled WGS sequence"/>
</dbReference>
<keyword evidence="1" id="KW-1133">Transmembrane helix</keyword>
<dbReference type="Pfam" id="PF10173">
    <property type="entry name" value="Mit_KHE1"/>
    <property type="match status" value="1"/>
</dbReference>
<dbReference type="InParanoid" id="A0A369JAS2"/>
<dbReference type="OrthoDB" id="5562676at2759"/>
<dbReference type="InterPro" id="IPR018786">
    <property type="entry name" value="Mit_KHE1"/>
</dbReference>
<proteinExistence type="predicted"/>
<evidence type="ECO:0000313" key="3">
    <source>
        <dbReference type="Proteomes" id="UP000076154"/>
    </source>
</evidence>
<evidence type="ECO:0000256" key="1">
    <source>
        <dbReference type="SAM" id="Phobius"/>
    </source>
</evidence>